<feature type="region of interest" description="Disordered" evidence="1">
    <location>
        <begin position="167"/>
        <end position="191"/>
    </location>
</feature>
<dbReference type="Proteomes" id="UP000242188">
    <property type="component" value="Unassembled WGS sequence"/>
</dbReference>
<dbReference type="PROSITE" id="PS50234">
    <property type="entry name" value="VWFA"/>
    <property type="match status" value="1"/>
</dbReference>
<protein>
    <recommendedName>
        <fullName evidence="2">VWFA domain-containing protein</fullName>
    </recommendedName>
</protein>
<dbReference type="InterPro" id="IPR002035">
    <property type="entry name" value="VWF_A"/>
</dbReference>
<evidence type="ECO:0000259" key="2">
    <source>
        <dbReference type="PROSITE" id="PS50234"/>
    </source>
</evidence>
<feature type="region of interest" description="Disordered" evidence="1">
    <location>
        <begin position="541"/>
        <end position="567"/>
    </location>
</feature>
<reference evidence="3 4" key="1">
    <citation type="journal article" date="2017" name="Nat. Ecol. Evol.">
        <title>Scallop genome provides insights into evolution of bilaterian karyotype and development.</title>
        <authorList>
            <person name="Wang S."/>
            <person name="Zhang J."/>
            <person name="Jiao W."/>
            <person name="Li J."/>
            <person name="Xun X."/>
            <person name="Sun Y."/>
            <person name="Guo X."/>
            <person name="Huan P."/>
            <person name="Dong B."/>
            <person name="Zhang L."/>
            <person name="Hu X."/>
            <person name="Sun X."/>
            <person name="Wang J."/>
            <person name="Zhao C."/>
            <person name="Wang Y."/>
            <person name="Wang D."/>
            <person name="Huang X."/>
            <person name="Wang R."/>
            <person name="Lv J."/>
            <person name="Li Y."/>
            <person name="Zhang Z."/>
            <person name="Liu B."/>
            <person name="Lu W."/>
            <person name="Hui Y."/>
            <person name="Liang J."/>
            <person name="Zhou Z."/>
            <person name="Hou R."/>
            <person name="Li X."/>
            <person name="Liu Y."/>
            <person name="Li H."/>
            <person name="Ning X."/>
            <person name="Lin Y."/>
            <person name="Zhao L."/>
            <person name="Xing Q."/>
            <person name="Dou J."/>
            <person name="Li Y."/>
            <person name="Mao J."/>
            <person name="Guo H."/>
            <person name="Dou H."/>
            <person name="Li T."/>
            <person name="Mu C."/>
            <person name="Jiang W."/>
            <person name="Fu Q."/>
            <person name="Fu X."/>
            <person name="Miao Y."/>
            <person name="Liu J."/>
            <person name="Yu Q."/>
            <person name="Li R."/>
            <person name="Liao H."/>
            <person name="Li X."/>
            <person name="Kong Y."/>
            <person name="Jiang Z."/>
            <person name="Chourrout D."/>
            <person name="Li R."/>
            <person name="Bao Z."/>
        </authorList>
    </citation>
    <scope>NUCLEOTIDE SEQUENCE [LARGE SCALE GENOMIC DNA]</scope>
    <source>
        <strain evidence="3 4">PY_sf001</strain>
    </source>
</reference>
<sequence length="567" mass="62928">MTTVASQNNILLGQENTTKLSAQDLVKELQTIRNVLEKAENTNGKVLKQIQSRAKEWSMFEETSPTIADMRSKARRLGEVMDGGDTRLNELEKMVNVVCCKVDDVINVIHKAEKVEEHRNEGQGQITAGSKDIERSGKTRDEIIHSGPDIKVKRLTTAQPVHVQQPMNTERKVKSGARKEQTPDPVDDLPSIVCTSGFKRRLTVDSSDNRLKTDKIAKQKQMESKRPNIAGAKSDLDPAYVNIKNTSVRIKEQDARFEADFKNMPGLSPDILDGQGSDTMLAGLVWQQWHSYAEKEKNKDSQRHIVRAKGPDVVLCLDTSQSMEGAPFEEMMSFAMKYVEGVEQWASMIDLHENISVTTFGYITKVWHHLTSDYDAVKATLREIWSLIPRGRSPIAGGLLMALAGCLGNAGAIIVGNIPVHARIILVSDGKGTPDHIKTGPELVRTQDEDMRSSLRVDGILQHVSQNLEKRKIMVCCVPVGNANTKTLEEISKITGGKVFGPLKRDQLVKWSKLTIIAVDLYKKTVDLTKVKGHGQIKFVPPLSKEDQGGNSQTMTSVQDTNDCMAE</sequence>
<dbReference type="CDD" id="cd00198">
    <property type="entry name" value="vWFA"/>
    <property type="match status" value="1"/>
</dbReference>
<comment type="caution">
    <text evidence="3">The sequence shown here is derived from an EMBL/GenBank/DDBJ whole genome shotgun (WGS) entry which is preliminary data.</text>
</comment>
<proteinExistence type="predicted"/>
<evidence type="ECO:0000313" key="4">
    <source>
        <dbReference type="Proteomes" id="UP000242188"/>
    </source>
</evidence>
<dbReference type="AlphaFoldDB" id="A0A210Q1J3"/>
<name>A0A210Q1J3_MIZYE</name>
<keyword evidence="4" id="KW-1185">Reference proteome</keyword>
<dbReference type="Gene3D" id="3.40.50.410">
    <property type="entry name" value="von Willebrand factor, type A domain"/>
    <property type="match status" value="1"/>
</dbReference>
<dbReference type="OrthoDB" id="6085439at2759"/>
<dbReference type="EMBL" id="NEDP02005242">
    <property type="protein sequence ID" value="OWF42624.1"/>
    <property type="molecule type" value="Genomic_DNA"/>
</dbReference>
<dbReference type="InterPro" id="IPR036465">
    <property type="entry name" value="vWFA_dom_sf"/>
</dbReference>
<dbReference type="Pfam" id="PF00092">
    <property type="entry name" value="VWA"/>
    <property type="match status" value="1"/>
</dbReference>
<feature type="compositionally biased region" description="Polar residues" evidence="1">
    <location>
        <begin position="549"/>
        <end position="567"/>
    </location>
</feature>
<dbReference type="SMART" id="SM00327">
    <property type="entry name" value="VWA"/>
    <property type="match status" value="1"/>
</dbReference>
<evidence type="ECO:0000313" key="3">
    <source>
        <dbReference type="EMBL" id="OWF42624.1"/>
    </source>
</evidence>
<evidence type="ECO:0000256" key="1">
    <source>
        <dbReference type="SAM" id="MobiDB-lite"/>
    </source>
</evidence>
<gene>
    <name evidence="3" type="ORF">KP79_PYT14818</name>
</gene>
<dbReference type="SUPFAM" id="SSF53300">
    <property type="entry name" value="vWA-like"/>
    <property type="match status" value="1"/>
</dbReference>
<feature type="domain" description="VWFA" evidence="2">
    <location>
        <begin position="312"/>
        <end position="496"/>
    </location>
</feature>
<feature type="compositionally biased region" description="Basic and acidic residues" evidence="1">
    <location>
        <begin position="169"/>
        <end position="182"/>
    </location>
</feature>
<accession>A0A210Q1J3</accession>
<organism evidence="3 4">
    <name type="scientific">Mizuhopecten yessoensis</name>
    <name type="common">Japanese scallop</name>
    <name type="synonym">Patinopecten yessoensis</name>
    <dbReference type="NCBI Taxonomy" id="6573"/>
    <lineage>
        <taxon>Eukaryota</taxon>
        <taxon>Metazoa</taxon>
        <taxon>Spiralia</taxon>
        <taxon>Lophotrochozoa</taxon>
        <taxon>Mollusca</taxon>
        <taxon>Bivalvia</taxon>
        <taxon>Autobranchia</taxon>
        <taxon>Pteriomorphia</taxon>
        <taxon>Pectinida</taxon>
        <taxon>Pectinoidea</taxon>
        <taxon>Pectinidae</taxon>
        <taxon>Mizuhopecten</taxon>
    </lineage>
</organism>